<dbReference type="STRING" id="880071.Fleli_2380"/>
<dbReference type="eggNOG" id="ENOG502ZS3U">
    <property type="taxonomic scope" value="Bacteria"/>
</dbReference>
<reference evidence="2" key="1">
    <citation type="submission" date="2012-06" db="EMBL/GenBank/DDBJ databases">
        <title>The complete genome of Flexibacter litoralis DSM 6794.</title>
        <authorList>
            <person name="Lucas S."/>
            <person name="Copeland A."/>
            <person name="Lapidus A."/>
            <person name="Glavina del Rio T."/>
            <person name="Dalin E."/>
            <person name="Tice H."/>
            <person name="Bruce D."/>
            <person name="Goodwin L."/>
            <person name="Pitluck S."/>
            <person name="Peters L."/>
            <person name="Ovchinnikova G."/>
            <person name="Lu M."/>
            <person name="Kyrpides N."/>
            <person name="Mavromatis K."/>
            <person name="Ivanova N."/>
            <person name="Brettin T."/>
            <person name="Detter J.C."/>
            <person name="Han C."/>
            <person name="Larimer F."/>
            <person name="Land M."/>
            <person name="Hauser L."/>
            <person name="Markowitz V."/>
            <person name="Cheng J.-F."/>
            <person name="Hugenholtz P."/>
            <person name="Woyke T."/>
            <person name="Wu D."/>
            <person name="Spring S."/>
            <person name="Lang E."/>
            <person name="Kopitz M."/>
            <person name="Brambilla E."/>
            <person name="Klenk H.-P."/>
            <person name="Eisen J.A."/>
        </authorList>
    </citation>
    <scope>NUCLEOTIDE SEQUENCE [LARGE SCALE GENOMIC DNA]</scope>
    <source>
        <strain evidence="2">ATCC 23117 / DSM 6794 / NBRC 15988 / NCIMB 1366 / Sio-4</strain>
    </source>
</reference>
<dbReference type="Proteomes" id="UP000006054">
    <property type="component" value="Chromosome"/>
</dbReference>
<dbReference type="AlphaFoldDB" id="I4ALB5"/>
<protein>
    <recommendedName>
        <fullName evidence="3">Protein SirB1 N-terminal domain-containing protein</fullName>
    </recommendedName>
</protein>
<sequence>MLISCTQQQDKEVTTTTITEKPKPIFLADTTVYCQDKYYNLAFQEINQMLEDKIPMDFKRASFLIEWAYLKGNLDYDAFCKDISKIAKDLKIFIKSKGVEKYKTAGNYALYEFFTKPHLMNNYKPFTYDFEDFYGEKDYQSVFVTKLLRTHTGQCRSMPMLYKILAEEIGAESYLAFAPNHLYIKHLDEQEKWVNVELTNGHFSSDAWMISSSGMSAEAIQSGIYMKGLTMKESIAFCMTELAQAYHKQYGYTDFSLLCSEVSIKHHKNSVNAILHKHIALKNIGFAYKKKYGNKPSEKMKKYQAEWLATHHQLNELGHREVSKEQYAQWVKEMEDEKSKRQLQAKN</sequence>
<keyword evidence="2" id="KW-1185">Reference proteome</keyword>
<dbReference type="PATRIC" id="fig|880071.3.peg.2364"/>
<dbReference type="EMBL" id="CP003345">
    <property type="protein sequence ID" value="AFM04750.1"/>
    <property type="molecule type" value="Genomic_DNA"/>
</dbReference>
<name>I4ALB5_BERLS</name>
<organism evidence="1 2">
    <name type="scientific">Bernardetia litoralis (strain ATCC 23117 / DSM 6794 / NBRC 15988 / NCIMB 1366 / Fx l1 / Sio-4)</name>
    <name type="common">Flexibacter litoralis</name>
    <dbReference type="NCBI Taxonomy" id="880071"/>
    <lineage>
        <taxon>Bacteria</taxon>
        <taxon>Pseudomonadati</taxon>
        <taxon>Bacteroidota</taxon>
        <taxon>Cytophagia</taxon>
        <taxon>Cytophagales</taxon>
        <taxon>Bernardetiaceae</taxon>
        <taxon>Bernardetia</taxon>
    </lineage>
</organism>
<dbReference type="KEGG" id="fli:Fleli_2380"/>
<accession>I4ALB5</accession>
<evidence type="ECO:0000313" key="2">
    <source>
        <dbReference type="Proteomes" id="UP000006054"/>
    </source>
</evidence>
<gene>
    <name evidence="1" type="ordered locus">Fleli_2380</name>
</gene>
<dbReference type="RefSeq" id="WP_014798187.1">
    <property type="nucleotide sequence ID" value="NC_018018.1"/>
</dbReference>
<evidence type="ECO:0000313" key="1">
    <source>
        <dbReference type="EMBL" id="AFM04750.1"/>
    </source>
</evidence>
<dbReference type="HOGENOM" id="CLU_050008_0_0_10"/>
<proteinExistence type="predicted"/>
<evidence type="ECO:0008006" key="3">
    <source>
        <dbReference type="Google" id="ProtNLM"/>
    </source>
</evidence>